<dbReference type="HAMAP" id="MF_00791">
    <property type="entry name" value="ApaG"/>
    <property type="match status" value="1"/>
</dbReference>
<dbReference type="NCBIfam" id="NF003967">
    <property type="entry name" value="PRK05461.1"/>
    <property type="match status" value="1"/>
</dbReference>
<dbReference type="PROSITE" id="PS51087">
    <property type="entry name" value="APAG"/>
    <property type="match status" value="1"/>
</dbReference>
<evidence type="ECO:0000256" key="1">
    <source>
        <dbReference type="ARBA" id="ARBA00017693"/>
    </source>
</evidence>
<proteinExistence type="inferred from homology"/>
<dbReference type="Pfam" id="PF04379">
    <property type="entry name" value="DUF525"/>
    <property type="match status" value="1"/>
</dbReference>
<gene>
    <name evidence="3" type="ORF">LCGC14_0216020</name>
</gene>
<protein>
    <recommendedName>
        <fullName evidence="1">Protein ApaG</fullName>
    </recommendedName>
</protein>
<dbReference type="InterPro" id="IPR036767">
    <property type="entry name" value="ApaG_sf"/>
</dbReference>
<dbReference type="EMBL" id="LAZR01000101">
    <property type="protein sequence ID" value="KKN91720.1"/>
    <property type="molecule type" value="Genomic_DNA"/>
</dbReference>
<dbReference type="InterPro" id="IPR007474">
    <property type="entry name" value="ApaG_domain"/>
</dbReference>
<dbReference type="InterPro" id="IPR050718">
    <property type="entry name" value="ApaG-like"/>
</dbReference>
<reference evidence="3" key="1">
    <citation type="journal article" date="2015" name="Nature">
        <title>Complex archaea that bridge the gap between prokaryotes and eukaryotes.</title>
        <authorList>
            <person name="Spang A."/>
            <person name="Saw J.H."/>
            <person name="Jorgensen S.L."/>
            <person name="Zaremba-Niedzwiedzka K."/>
            <person name="Martijn J."/>
            <person name="Lind A.E."/>
            <person name="van Eijk R."/>
            <person name="Schleper C."/>
            <person name="Guy L."/>
            <person name="Ettema T.J."/>
        </authorList>
    </citation>
    <scope>NUCLEOTIDE SEQUENCE</scope>
</reference>
<dbReference type="InterPro" id="IPR023065">
    <property type="entry name" value="Uncharacterised_ApaG"/>
</dbReference>
<evidence type="ECO:0000259" key="2">
    <source>
        <dbReference type="PROSITE" id="PS51087"/>
    </source>
</evidence>
<comment type="caution">
    <text evidence="3">The sequence shown here is derived from an EMBL/GenBank/DDBJ whole genome shotgun (WGS) entry which is preliminary data.</text>
</comment>
<evidence type="ECO:0000313" key="3">
    <source>
        <dbReference type="EMBL" id="KKN91720.1"/>
    </source>
</evidence>
<feature type="domain" description="ApaG" evidence="2">
    <location>
        <begin position="3"/>
        <end position="127"/>
    </location>
</feature>
<organism evidence="3">
    <name type="scientific">marine sediment metagenome</name>
    <dbReference type="NCBI Taxonomy" id="412755"/>
    <lineage>
        <taxon>unclassified sequences</taxon>
        <taxon>metagenomes</taxon>
        <taxon>ecological metagenomes</taxon>
    </lineage>
</organism>
<dbReference type="PANTHER" id="PTHR47191:SF2">
    <property type="entry name" value="OS05G0170800 PROTEIN"/>
    <property type="match status" value="1"/>
</dbReference>
<name>A0A0F9UEU4_9ZZZZ</name>
<accession>A0A0F9UEU4</accession>
<dbReference type="AlphaFoldDB" id="A0A0F9UEU4"/>
<dbReference type="SUPFAM" id="SSF110069">
    <property type="entry name" value="ApaG-like"/>
    <property type="match status" value="1"/>
</dbReference>
<dbReference type="Gene3D" id="2.60.40.1470">
    <property type="entry name" value="ApaG domain"/>
    <property type="match status" value="1"/>
</dbReference>
<sequence>MSASSTYAINVKVETRYLREQSDPDANRFAFAYTISINNEGVIAAQLLDRQWTITDGNGKVQTVEGPGVVGEQPVIQPGKSHTYSSGCLLETPVGTMQGSYGMRAEDRHAFRADIPLFRLSKPNALN</sequence>
<dbReference type="PANTHER" id="PTHR47191">
    <property type="entry name" value="OS05G0170800 PROTEIN"/>
    <property type="match status" value="1"/>
</dbReference>